<accession>A0A1G6ZNA8</accession>
<dbReference type="InterPro" id="IPR024607">
    <property type="entry name" value="Sulfatase_CS"/>
</dbReference>
<dbReference type="GO" id="GO:0046872">
    <property type="term" value="F:metal ion binding"/>
    <property type="evidence" value="ECO:0007669"/>
    <property type="project" value="UniProtKB-KW"/>
</dbReference>
<dbReference type="GO" id="GO:0004065">
    <property type="term" value="F:arylsulfatase activity"/>
    <property type="evidence" value="ECO:0007669"/>
    <property type="project" value="TreeGrafter"/>
</dbReference>
<dbReference type="Proteomes" id="UP000199344">
    <property type="component" value="Unassembled WGS sequence"/>
</dbReference>
<name>A0A1G6ZNA8_9RHOB</name>
<dbReference type="STRING" id="591205.SAMN05421538_103288"/>
<evidence type="ECO:0000256" key="1">
    <source>
        <dbReference type="ARBA" id="ARBA00008779"/>
    </source>
</evidence>
<evidence type="ECO:0000259" key="5">
    <source>
        <dbReference type="Pfam" id="PF00884"/>
    </source>
</evidence>
<gene>
    <name evidence="6" type="ORF">SAMN05421538_103288</name>
</gene>
<keyword evidence="3" id="KW-0378">Hydrolase</keyword>
<organism evidence="6 7">
    <name type="scientific">Paracoccus isoporae</name>
    <dbReference type="NCBI Taxonomy" id="591205"/>
    <lineage>
        <taxon>Bacteria</taxon>
        <taxon>Pseudomonadati</taxon>
        <taxon>Pseudomonadota</taxon>
        <taxon>Alphaproteobacteria</taxon>
        <taxon>Rhodobacterales</taxon>
        <taxon>Paracoccaceae</taxon>
        <taxon>Paracoccus</taxon>
    </lineage>
</organism>
<dbReference type="InterPro" id="IPR050738">
    <property type="entry name" value="Sulfatase"/>
</dbReference>
<evidence type="ECO:0000256" key="3">
    <source>
        <dbReference type="ARBA" id="ARBA00022801"/>
    </source>
</evidence>
<dbReference type="PANTHER" id="PTHR42693:SF53">
    <property type="entry name" value="ENDO-4-O-SULFATASE"/>
    <property type="match status" value="1"/>
</dbReference>
<dbReference type="PROSITE" id="PS00523">
    <property type="entry name" value="SULFATASE_1"/>
    <property type="match status" value="1"/>
</dbReference>
<reference evidence="6 7" key="1">
    <citation type="submission" date="2016-10" db="EMBL/GenBank/DDBJ databases">
        <authorList>
            <person name="de Groot N.N."/>
        </authorList>
    </citation>
    <scope>NUCLEOTIDE SEQUENCE [LARGE SCALE GENOMIC DNA]</scope>
    <source>
        <strain evidence="6 7">DSM 22220</strain>
    </source>
</reference>
<evidence type="ECO:0000313" key="6">
    <source>
        <dbReference type="EMBL" id="SDE03026.1"/>
    </source>
</evidence>
<dbReference type="Pfam" id="PF00884">
    <property type="entry name" value="Sulfatase"/>
    <property type="match status" value="1"/>
</dbReference>
<dbReference type="AlphaFoldDB" id="A0A1G6ZNA8"/>
<keyword evidence="2" id="KW-0479">Metal-binding</keyword>
<dbReference type="SUPFAM" id="SSF53649">
    <property type="entry name" value="Alkaline phosphatase-like"/>
    <property type="match status" value="1"/>
</dbReference>
<dbReference type="OrthoDB" id="9795675at2"/>
<proteinExistence type="inferred from homology"/>
<evidence type="ECO:0000256" key="2">
    <source>
        <dbReference type="ARBA" id="ARBA00022723"/>
    </source>
</evidence>
<dbReference type="EMBL" id="FNAH01000003">
    <property type="protein sequence ID" value="SDE03026.1"/>
    <property type="molecule type" value="Genomic_DNA"/>
</dbReference>
<dbReference type="InterPro" id="IPR000917">
    <property type="entry name" value="Sulfatase_N"/>
</dbReference>
<keyword evidence="7" id="KW-1185">Reference proteome</keyword>
<comment type="similarity">
    <text evidence="1">Belongs to the sulfatase family.</text>
</comment>
<keyword evidence="4" id="KW-0106">Calcium</keyword>
<evidence type="ECO:0000313" key="7">
    <source>
        <dbReference type="Proteomes" id="UP000199344"/>
    </source>
</evidence>
<dbReference type="Gene3D" id="3.40.720.10">
    <property type="entry name" value="Alkaline Phosphatase, subunit A"/>
    <property type="match status" value="1"/>
</dbReference>
<dbReference type="PANTHER" id="PTHR42693">
    <property type="entry name" value="ARYLSULFATASE FAMILY MEMBER"/>
    <property type="match status" value="1"/>
</dbReference>
<feature type="domain" description="Sulfatase N-terminal" evidence="5">
    <location>
        <begin position="24"/>
        <end position="400"/>
    </location>
</feature>
<dbReference type="InterPro" id="IPR017850">
    <property type="entry name" value="Alkaline_phosphatase_core_sf"/>
</dbReference>
<evidence type="ECO:0000256" key="4">
    <source>
        <dbReference type="ARBA" id="ARBA00022837"/>
    </source>
</evidence>
<protein>
    <submittedName>
        <fullName evidence="6">Arylsulfatase A</fullName>
    </submittedName>
</protein>
<sequence length="513" mass="58674">MIWGWLSSASPIHIGLDGHKMTTPNILWITTDQQRYDTIRAHGNTAINTPNLDRLAAEGMSFMNAYCQAPICTPSRASFMTGRYPASHHVHRNGNDHFPPTERILPRILKDSTAYTTCLLGKHHLSRSEDRIELIPEDGYDHAELCDCWPIGRAYDAWLKEKHGVEDPLKLYPELLQASPRDYGPGFPMEMQQATWWGERATAFIERQHDAPWFMNLNAVDPHPPFFPPQEFLDRYDPEDMPLPLYRESDVARQEGFWDIDQQWKKIQDVRHYDPAEDIDQSEIPLEQRNLFDFPPDTYDARYVKACYYAMIEMIDDRVGAVLEALERTGQAENTIVIFTSDHGEMMGDHGMLYKGCRFFEGLVHVPLIVKWPGVTKPGSRSDALVELIDIAPTLLEIAGTEIPYNMQGKSLVPLLRGETETHKPHVVCEFNEALAGMPYQSHGTMVFDGRYKTCMYHKAGKAEIFDLQEDPGEFESLWDKPGFETEQIRLLKQHLDAVMATSDAGIERTGNY</sequence>